<feature type="transmembrane region" description="Helical" evidence="2">
    <location>
        <begin position="224"/>
        <end position="244"/>
    </location>
</feature>
<reference evidence="4" key="1">
    <citation type="submission" date="2021-01" db="EMBL/GenBank/DDBJ databases">
        <title>Whole genome shotgun sequence of Virgisporangium ochraceum NBRC 16418.</title>
        <authorList>
            <person name="Komaki H."/>
            <person name="Tamura T."/>
        </authorList>
    </citation>
    <scope>NUCLEOTIDE SEQUENCE</scope>
    <source>
        <strain evidence="4">NBRC 16418</strain>
    </source>
</reference>
<evidence type="ECO:0000259" key="3">
    <source>
        <dbReference type="Pfam" id="PF03703"/>
    </source>
</evidence>
<dbReference type="PANTHER" id="PTHR37938">
    <property type="entry name" value="BLL0215 PROTEIN"/>
    <property type="match status" value="1"/>
</dbReference>
<feature type="compositionally biased region" description="Basic and acidic residues" evidence="1">
    <location>
        <begin position="51"/>
        <end position="65"/>
    </location>
</feature>
<evidence type="ECO:0000313" key="5">
    <source>
        <dbReference type="Proteomes" id="UP000635606"/>
    </source>
</evidence>
<dbReference type="AlphaFoldDB" id="A0A8J4A222"/>
<comment type="caution">
    <text evidence="4">The sequence shown here is derived from an EMBL/GenBank/DDBJ whole genome shotgun (WGS) entry which is preliminary data.</text>
</comment>
<gene>
    <name evidence="4" type="ORF">Voc01_092740</name>
</gene>
<name>A0A8J4A222_9ACTN</name>
<feature type="domain" description="YdbS-like PH" evidence="3">
    <location>
        <begin position="272"/>
        <end position="338"/>
    </location>
</feature>
<keyword evidence="2" id="KW-0472">Membrane</keyword>
<protein>
    <recommendedName>
        <fullName evidence="3">YdbS-like PH domain-containing protein</fullName>
    </recommendedName>
</protein>
<accession>A0A8J4A222</accession>
<dbReference type="InterPro" id="IPR005182">
    <property type="entry name" value="YdbS-like_PH"/>
</dbReference>
<organism evidence="4 5">
    <name type="scientific">Virgisporangium ochraceum</name>
    <dbReference type="NCBI Taxonomy" id="65505"/>
    <lineage>
        <taxon>Bacteria</taxon>
        <taxon>Bacillati</taxon>
        <taxon>Actinomycetota</taxon>
        <taxon>Actinomycetes</taxon>
        <taxon>Micromonosporales</taxon>
        <taxon>Micromonosporaceae</taxon>
        <taxon>Virgisporangium</taxon>
    </lineage>
</organism>
<dbReference type="EMBL" id="BOPH01000133">
    <property type="protein sequence ID" value="GIJ74357.1"/>
    <property type="molecule type" value="Genomic_DNA"/>
</dbReference>
<dbReference type="PANTHER" id="PTHR37938:SF1">
    <property type="entry name" value="BLL0215 PROTEIN"/>
    <property type="match status" value="1"/>
</dbReference>
<feature type="compositionally biased region" description="Basic and acidic residues" evidence="1">
    <location>
        <begin position="14"/>
        <end position="37"/>
    </location>
</feature>
<feature type="compositionally biased region" description="Gly residues" evidence="1">
    <location>
        <begin position="1"/>
        <end position="11"/>
    </location>
</feature>
<proteinExistence type="predicted"/>
<feature type="transmembrane region" description="Helical" evidence="2">
    <location>
        <begin position="250"/>
        <end position="274"/>
    </location>
</feature>
<feature type="compositionally biased region" description="Low complexity" evidence="1">
    <location>
        <begin position="69"/>
        <end position="78"/>
    </location>
</feature>
<feature type="region of interest" description="Disordered" evidence="1">
    <location>
        <begin position="1"/>
        <end position="138"/>
    </location>
</feature>
<sequence length="374" mass="40676">MAEGSRGGGEEPGFFDRDTEPIPRARFQGERGRHAAADEPSGPADPPSDPPLDRPAPRADADFDPVHPPSASAEVPPEAVRRDKPRPSPRRGGRTDGDLGPDPLIAAGEPVSPAVGTAPASAGGYRRESLSFDDEPTAYQDLPDDFDDPRYGRPSHVDGSFVVGEPITEEELGGLRGGTTPLVTSRRVVPLEDEASTLVQRYLFPTEKFRGEWKRHPIQLAKEIGIAAGVTIAVGLLAGYLARINAADEIAGFLVLGWLGVIIWAAWKIVDWWFDRFILTNKRVMVVSGVITRNVAMMPLQRVTDMKYVQSALGRVLNYGTFELESAGQDQALRSIPHLPSPNELYLRIVEEMYEPEAVEARLAGAQDVIDDGT</sequence>
<evidence type="ECO:0000256" key="1">
    <source>
        <dbReference type="SAM" id="MobiDB-lite"/>
    </source>
</evidence>
<keyword evidence="2" id="KW-0812">Transmembrane</keyword>
<dbReference type="Proteomes" id="UP000635606">
    <property type="component" value="Unassembled WGS sequence"/>
</dbReference>
<evidence type="ECO:0000256" key="2">
    <source>
        <dbReference type="SAM" id="Phobius"/>
    </source>
</evidence>
<keyword evidence="5" id="KW-1185">Reference proteome</keyword>
<keyword evidence="2" id="KW-1133">Transmembrane helix</keyword>
<dbReference type="Pfam" id="PF03703">
    <property type="entry name" value="bPH_2"/>
    <property type="match status" value="1"/>
</dbReference>
<evidence type="ECO:0000313" key="4">
    <source>
        <dbReference type="EMBL" id="GIJ74357.1"/>
    </source>
</evidence>